<dbReference type="Pfam" id="PF08837">
    <property type="entry name" value="DUF1810"/>
    <property type="match status" value="1"/>
</dbReference>
<gene>
    <name evidence="1" type="ORF">ACFSE1_09380</name>
</gene>
<organism evidence="1 2">
    <name type="scientific">Rhizobium helianthi</name>
    <dbReference type="NCBI Taxonomy" id="1132695"/>
    <lineage>
        <taxon>Bacteria</taxon>
        <taxon>Pseudomonadati</taxon>
        <taxon>Pseudomonadota</taxon>
        <taxon>Alphaproteobacteria</taxon>
        <taxon>Hyphomicrobiales</taxon>
        <taxon>Rhizobiaceae</taxon>
        <taxon>Rhizobium/Agrobacterium group</taxon>
        <taxon>Rhizobium</taxon>
    </lineage>
</organism>
<dbReference type="PIRSF" id="PIRSF008546">
    <property type="entry name" value="UCP008546"/>
    <property type="match status" value="1"/>
</dbReference>
<dbReference type="EMBL" id="JBHUEQ010000016">
    <property type="protein sequence ID" value="MFD1745670.1"/>
    <property type="molecule type" value="Genomic_DNA"/>
</dbReference>
<evidence type="ECO:0000313" key="2">
    <source>
        <dbReference type="Proteomes" id="UP001597322"/>
    </source>
</evidence>
<dbReference type="SUPFAM" id="SSF140736">
    <property type="entry name" value="Rv1873-like"/>
    <property type="match status" value="1"/>
</dbReference>
<proteinExistence type="predicted"/>
<accession>A0ABW4M2K6</accession>
<name>A0ABW4M2K6_9HYPH</name>
<keyword evidence="2" id="KW-1185">Reference proteome</keyword>
<dbReference type="Gene3D" id="1.25.40.380">
    <property type="entry name" value="Protein of unknown function DUF1810"/>
    <property type="match status" value="1"/>
</dbReference>
<evidence type="ECO:0000313" key="1">
    <source>
        <dbReference type="EMBL" id="MFD1745670.1"/>
    </source>
</evidence>
<dbReference type="Proteomes" id="UP001597322">
    <property type="component" value="Unassembled WGS sequence"/>
</dbReference>
<sequence>MQFDLDRFITAQATLYPRALQELREGRKQSHWMWFIFPQLAGLGRSETARFYALSGKAEAQAYRQHPLLDSRLVEATRAMLGHSSKSAFAILGSPDDLKFCSCMTLFAAISEKGSPFERALEQFCDGKPDQTTLGLLADQSVP</sequence>
<dbReference type="InterPro" id="IPR036287">
    <property type="entry name" value="Rv1873-like_sf"/>
</dbReference>
<dbReference type="InterPro" id="IPR014937">
    <property type="entry name" value="DUF1810"/>
</dbReference>
<reference evidence="2" key="1">
    <citation type="journal article" date="2019" name="Int. J. Syst. Evol. Microbiol.">
        <title>The Global Catalogue of Microorganisms (GCM) 10K type strain sequencing project: providing services to taxonomists for standard genome sequencing and annotation.</title>
        <authorList>
            <consortium name="The Broad Institute Genomics Platform"/>
            <consortium name="The Broad Institute Genome Sequencing Center for Infectious Disease"/>
            <person name="Wu L."/>
            <person name="Ma J."/>
        </authorList>
    </citation>
    <scope>NUCLEOTIDE SEQUENCE [LARGE SCALE GENOMIC DNA]</scope>
    <source>
        <strain evidence="2">CG52</strain>
    </source>
</reference>
<dbReference type="RefSeq" id="WP_377399824.1">
    <property type="nucleotide sequence ID" value="NZ_JBHUEQ010000016.1"/>
</dbReference>
<protein>
    <submittedName>
        <fullName evidence="1">DUF1810 domain-containing protein</fullName>
    </submittedName>
</protein>
<comment type="caution">
    <text evidence="1">The sequence shown here is derived from an EMBL/GenBank/DDBJ whole genome shotgun (WGS) entry which is preliminary data.</text>
</comment>